<dbReference type="STRING" id="471514.AN477_03805"/>
<accession>A0A0P9CQE0</accession>
<dbReference type="RefSeq" id="WP_054967852.1">
    <property type="nucleotide sequence ID" value="NZ_LJCO01000014.1"/>
</dbReference>
<protein>
    <submittedName>
        <fullName evidence="1">Uncharacterized protein</fullName>
    </submittedName>
</protein>
<dbReference type="EMBL" id="LJCO01000014">
    <property type="protein sequence ID" value="KPV45120.1"/>
    <property type="molecule type" value="Genomic_DNA"/>
</dbReference>
<keyword evidence="2" id="KW-1185">Reference proteome</keyword>
<organism evidence="1 2">
    <name type="scientific">Alicyclobacillus ferrooxydans</name>
    <dbReference type="NCBI Taxonomy" id="471514"/>
    <lineage>
        <taxon>Bacteria</taxon>
        <taxon>Bacillati</taxon>
        <taxon>Bacillota</taxon>
        <taxon>Bacilli</taxon>
        <taxon>Bacillales</taxon>
        <taxon>Alicyclobacillaceae</taxon>
        <taxon>Alicyclobacillus</taxon>
    </lineage>
</organism>
<comment type="caution">
    <text evidence="1">The sequence shown here is derived from an EMBL/GenBank/DDBJ whole genome shotgun (WGS) entry which is preliminary data.</text>
</comment>
<dbReference type="OrthoDB" id="6870466at2"/>
<dbReference type="AlphaFoldDB" id="A0A0P9CQE0"/>
<gene>
    <name evidence="1" type="ORF">AN477_03805</name>
</gene>
<dbReference type="Proteomes" id="UP000050482">
    <property type="component" value="Unassembled WGS sequence"/>
</dbReference>
<evidence type="ECO:0000313" key="2">
    <source>
        <dbReference type="Proteomes" id="UP000050482"/>
    </source>
</evidence>
<reference evidence="1 2" key="1">
    <citation type="submission" date="2015-09" db="EMBL/GenBank/DDBJ databases">
        <title>Draft genome sequence of Alicyclobacillus ferrooxydans DSM 22381.</title>
        <authorList>
            <person name="Hemp J."/>
        </authorList>
    </citation>
    <scope>NUCLEOTIDE SEQUENCE [LARGE SCALE GENOMIC DNA]</scope>
    <source>
        <strain evidence="1 2">TC-34</strain>
    </source>
</reference>
<name>A0A0P9CQE0_9BACL</name>
<dbReference type="PATRIC" id="fig|471514.4.peg.628"/>
<proteinExistence type="predicted"/>
<evidence type="ECO:0000313" key="1">
    <source>
        <dbReference type="EMBL" id="KPV45120.1"/>
    </source>
</evidence>
<sequence>MTYLDNVIYRRLNMTPPENCTVVPRSTPVIAFGRYKTAPIATVSLNPSYREFQLVGGQHRFQTLDTLDVCDYGQLQKGDCKKILDYCERYFERPGIPLDWFKRLGDLLGSITGKSYADGIACHLDISQWATREVWANLNEDQKQALLEHDLEVLKDLIVHGPYRAILLNGWKTAKEVFRILNLRPTRVSLRKTYTTDEGTRKPKVDGYYVEVDSLLGAPLNRRLQVFGWNVYAKYAGKDSLELIANWIREQLHDLNHVEAEAN</sequence>